<proteinExistence type="predicted"/>
<organism evidence="1">
    <name type="scientific">viral metagenome</name>
    <dbReference type="NCBI Taxonomy" id="1070528"/>
    <lineage>
        <taxon>unclassified sequences</taxon>
        <taxon>metagenomes</taxon>
        <taxon>organismal metagenomes</taxon>
    </lineage>
</organism>
<evidence type="ECO:0000313" key="1">
    <source>
        <dbReference type="EMBL" id="QHU10516.1"/>
    </source>
</evidence>
<accession>A0A6C0K0B4</accession>
<dbReference type="InterPro" id="IPR032675">
    <property type="entry name" value="LRR_dom_sf"/>
</dbReference>
<name>A0A6C0K0B4_9ZZZZ</name>
<reference evidence="1" key="1">
    <citation type="journal article" date="2020" name="Nature">
        <title>Giant virus diversity and host interactions through global metagenomics.</title>
        <authorList>
            <person name="Schulz F."/>
            <person name="Roux S."/>
            <person name="Paez-Espino D."/>
            <person name="Jungbluth S."/>
            <person name="Walsh D.A."/>
            <person name="Denef V.J."/>
            <person name="McMahon K.D."/>
            <person name="Konstantinidis K.T."/>
            <person name="Eloe-Fadrosh E.A."/>
            <person name="Kyrpides N.C."/>
            <person name="Woyke T."/>
        </authorList>
    </citation>
    <scope>NUCLEOTIDE SEQUENCE</scope>
    <source>
        <strain evidence="1">GVMAG-S-1101165-83</strain>
    </source>
</reference>
<sequence length="984" mass="106219">MPNYVPSTTLDNCPVEEVSLYPPSYFLDTSVVSATVLANLSADRIEQFTATQTAVLVAVQLADLDETRVQKLSFVASLTVADNTFPLSSSQVGYLKGTQVALLTSVQIKSLNAARIQAITIASLASLTKDQIGLFKTTQIPHFTTAQIAALKVGASSSNQQIQGLSVNQVKALTATDLANQVGALTADQIHALSDDQVQAFTATQIPKLHVEHLYATAVSGANGNSKQLSLLTSDQIKALIEAQIHSLSTEAQVQALSASQIEFLNVSQIPYFTEAQVPFFLEAQIKALTDTQIPALTYAIGANQIAKFTTTQIPFFKPEQMGLMTANQVFNFLPDQIAVFTDLQTAAFTKEQLDLIVSADAINSFKQTKFNSVRNYPFKPSQLDVVLPENITDIQADHLYKLSPAADYINVLSAQQMKGFTSTQMKNFSDAAVAALSGIQVLALEPAVTEDHCLLSDLFVSQFTFFNEEARTAIQGSSKLVGPLDEFQSSALDKSSGFYTQFAMTPVRNITNQTALTYLTPLQITYLTRGQIASIKNISGYQTKISRDALASLNINVLGMDSAASVIVSSSNPLDYQLALINPLDANHGAAYTTLGKSFTATQLNAFSAEQFAAFNSKLIASSEISNLNGCLPKITLQKLANMTSGQVTNFKPSQLLVMQNLFASASNMSYDTASKFAAYQLAGSRDLLETPSYWVAAADWVDSTPTGLQPITWFSAVIVDFLKTLIASNSHINFELSALNVSNVSAPFLETVSENTLGTYDNVIKFEMTESDAKSLITYKKLANDVLAFYTDTSKFNVKGKKAGSGKKSIGSFDFSHSNVLESNATSDLNCSIAHHFTRKQVSEKYGVNSVDLIKSPATKISELNAAINTKSNQTITDSLLKLDASNPIGDKVGLTKDNNDKWYSNLNGFDPNDYTVNVPTAIYNLISAKVGSRLETNVASNGVYNMPIRVGDTFRFLISLAGSGAFSSVANTYLVVIEVVA</sequence>
<protein>
    <submittedName>
        <fullName evidence="1">Uncharacterized protein</fullName>
    </submittedName>
</protein>
<dbReference type="AlphaFoldDB" id="A0A6C0K0B4"/>
<dbReference type="Gene3D" id="3.80.10.10">
    <property type="entry name" value="Ribonuclease Inhibitor"/>
    <property type="match status" value="1"/>
</dbReference>
<dbReference type="EMBL" id="MN740769">
    <property type="protein sequence ID" value="QHU10516.1"/>
    <property type="molecule type" value="Genomic_DNA"/>
</dbReference>